<dbReference type="Gene3D" id="3.30.420.10">
    <property type="entry name" value="Ribonuclease H-like superfamily/Ribonuclease H"/>
    <property type="match status" value="1"/>
</dbReference>
<name>A0A8C5Q8B1_9ANUR</name>
<evidence type="ECO:0000313" key="1">
    <source>
        <dbReference type="Ensembl" id="ENSLLEP00000033345.1"/>
    </source>
</evidence>
<reference evidence="1" key="2">
    <citation type="submission" date="2025-09" db="UniProtKB">
        <authorList>
            <consortium name="Ensembl"/>
        </authorList>
    </citation>
    <scope>IDENTIFICATION</scope>
</reference>
<protein>
    <submittedName>
        <fullName evidence="1">Uncharacterized protein</fullName>
    </submittedName>
</protein>
<evidence type="ECO:0000313" key="2">
    <source>
        <dbReference type="Proteomes" id="UP000694569"/>
    </source>
</evidence>
<accession>A0A8C5Q8B1</accession>
<dbReference type="OrthoDB" id="8910940at2759"/>
<keyword evidence="2" id="KW-1185">Reference proteome</keyword>
<dbReference type="AlphaFoldDB" id="A0A8C5Q8B1"/>
<dbReference type="Proteomes" id="UP000694569">
    <property type="component" value="Unplaced"/>
</dbReference>
<organism evidence="1 2">
    <name type="scientific">Leptobrachium leishanense</name>
    <name type="common">Leishan spiny toad</name>
    <dbReference type="NCBI Taxonomy" id="445787"/>
    <lineage>
        <taxon>Eukaryota</taxon>
        <taxon>Metazoa</taxon>
        <taxon>Chordata</taxon>
        <taxon>Craniata</taxon>
        <taxon>Vertebrata</taxon>
        <taxon>Euteleostomi</taxon>
        <taxon>Amphibia</taxon>
        <taxon>Batrachia</taxon>
        <taxon>Anura</taxon>
        <taxon>Pelobatoidea</taxon>
        <taxon>Megophryidae</taxon>
        <taxon>Leptobrachium</taxon>
    </lineage>
</organism>
<dbReference type="GeneTree" id="ENSGT00980000202153"/>
<dbReference type="InterPro" id="IPR036397">
    <property type="entry name" value="RNaseH_sf"/>
</dbReference>
<dbReference type="GO" id="GO:0003676">
    <property type="term" value="F:nucleic acid binding"/>
    <property type="evidence" value="ECO:0007669"/>
    <property type="project" value="InterPro"/>
</dbReference>
<dbReference type="Ensembl" id="ENSLLET00000034619.1">
    <property type="protein sequence ID" value="ENSLLEP00000033345.1"/>
    <property type="gene ID" value="ENSLLEG00000021100.1"/>
</dbReference>
<sequence length="92" mass="10126">MVVRIWHKHESMNPSCLVSTFQADGCDVMVWGIFSLHTLDPLVPTEHCLNATAYPNILDNSMLPTWGNSGKSLELAPSSSNMTVHQCTKQGP</sequence>
<reference evidence="1" key="1">
    <citation type="submission" date="2025-08" db="UniProtKB">
        <authorList>
            <consortium name="Ensembl"/>
        </authorList>
    </citation>
    <scope>IDENTIFICATION</scope>
</reference>
<proteinExistence type="predicted"/>